<dbReference type="RefSeq" id="XP_029757089.1">
    <property type="nucleotide sequence ID" value="XM_029898661.1"/>
</dbReference>
<dbReference type="HOGENOM" id="CLU_2333297_0_0_1"/>
<organism evidence="2 3">
    <name type="scientific">Aureobasidium pullulans EXF-150</name>
    <dbReference type="NCBI Taxonomy" id="1043002"/>
    <lineage>
        <taxon>Eukaryota</taxon>
        <taxon>Fungi</taxon>
        <taxon>Dikarya</taxon>
        <taxon>Ascomycota</taxon>
        <taxon>Pezizomycotina</taxon>
        <taxon>Dothideomycetes</taxon>
        <taxon>Dothideomycetidae</taxon>
        <taxon>Dothideales</taxon>
        <taxon>Saccotheciaceae</taxon>
        <taxon>Aureobasidium</taxon>
    </lineage>
</organism>
<evidence type="ECO:0000313" key="2">
    <source>
        <dbReference type="EMBL" id="KEQ80902.1"/>
    </source>
</evidence>
<dbReference type="AlphaFoldDB" id="A0A074XFR3"/>
<feature type="region of interest" description="Disordered" evidence="1">
    <location>
        <begin position="1"/>
        <end position="51"/>
    </location>
</feature>
<dbReference type="GeneID" id="40740967"/>
<keyword evidence="3" id="KW-1185">Reference proteome</keyword>
<gene>
    <name evidence="2" type="ORF">M438DRAFT_104168</name>
</gene>
<sequence length="98" mass="10565">MRRGGAGWLSIGQSESAAGQSDQPPHVSSKKPETSPSQPKSRVLSRCDSSGLTSTVHVSLGRILATATGFWQGWRHVSGRVETEAKLMKDVRLLSHEP</sequence>
<proteinExistence type="predicted"/>
<reference evidence="2 3" key="1">
    <citation type="journal article" date="2014" name="BMC Genomics">
        <title>Genome sequencing of four Aureobasidium pullulans varieties: biotechnological potential, stress tolerance, and description of new species.</title>
        <authorList>
            <person name="Gostin Ar C."/>
            <person name="Ohm R.A."/>
            <person name="Kogej T."/>
            <person name="Sonjak S."/>
            <person name="Turk M."/>
            <person name="Zajc J."/>
            <person name="Zalar P."/>
            <person name="Grube M."/>
            <person name="Sun H."/>
            <person name="Han J."/>
            <person name="Sharma A."/>
            <person name="Chiniquy J."/>
            <person name="Ngan C.Y."/>
            <person name="Lipzen A."/>
            <person name="Barry K."/>
            <person name="Grigoriev I.V."/>
            <person name="Gunde-Cimerman N."/>
        </authorList>
    </citation>
    <scope>NUCLEOTIDE SEQUENCE [LARGE SCALE GENOMIC DNA]</scope>
    <source>
        <strain evidence="2 3">EXF-150</strain>
    </source>
</reference>
<feature type="compositionally biased region" description="Polar residues" evidence="1">
    <location>
        <begin position="11"/>
        <end position="23"/>
    </location>
</feature>
<protein>
    <submittedName>
        <fullName evidence="2">Uncharacterized protein</fullName>
    </submittedName>
</protein>
<evidence type="ECO:0000256" key="1">
    <source>
        <dbReference type="SAM" id="MobiDB-lite"/>
    </source>
</evidence>
<evidence type="ECO:0000313" key="3">
    <source>
        <dbReference type="Proteomes" id="UP000030706"/>
    </source>
</evidence>
<dbReference type="EMBL" id="KL584995">
    <property type="protein sequence ID" value="KEQ80902.1"/>
    <property type="molecule type" value="Genomic_DNA"/>
</dbReference>
<accession>A0A074XFR3</accession>
<dbReference type="Proteomes" id="UP000030706">
    <property type="component" value="Unassembled WGS sequence"/>
</dbReference>
<name>A0A074XFR3_AURPU</name>